<accession>A0AB33IJ04</accession>
<dbReference type="Proteomes" id="UP000516424">
    <property type="component" value="Chromosome"/>
</dbReference>
<organism evidence="1 2">
    <name type="scientific">Acetobacter aceti NBRC 14818</name>
    <dbReference type="NCBI Taxonomy" id="887700"/>
    <lineage>
        <taxon>Bacteria</taxon>
        <taxon>Pseudomonadati</taxon>
        <taxon>Pseudomonadota</taxon>
        <taxon>Alphaproteobacteria</taxon>
        <taxon>Acetobacterales</taxon>
        <taxon>Acetobacteraceae</taxon>
        <taxon>Acetobacter</taxon>
        <taxon>Acetobacter subgen. Acetobacter</taxon>
    </lineage>
</organism>
<name>A0AB33IJ04_ACEAC</name>
<proteinExistence type="predicted"/>
<dbReference type="EMBL" id="AP023410">
    <property type="protein sequence ID" value="BCK77193.1"/>
    <property type="molecule type" value="Genomic_DNA"/>
</dbReference>
<evidence type="ECO:0000313" key="1">
    <source>
        <dbReference type="EMBL" id="BCK77193.1"/>
    </source>
</evidence>
<evidence type="ECO:0000313" key="2">
    <source>
        <dbReference type="Proteomes" id="UP000516424"/>
    </source>
</evidence>
<reference evidence="1 2" key="1">
    <citation type="journal article" date="2011" name="Microbiology">
        <title>Transcriptome response to different carbon sources in Acetobacter aceti.</title>
        <authorList>
            <person name="Sakurai K."/>
            <person name="Arai H."/>
            <person name="Ishii M."/>
            <person name="Igarashi Y."/>
        </authorList>
    </citation>
    <scope>NUCLEOTIDE SEQUENCE [LARGE SCALE GENOMIC DNA]</scope>
    <source>
        <strain evidence="1 2">NBRC 14818</strain>
    </source>
</reference>
<protein>
    <submittedName>
        <fullName evidence="1">Uncharacterized protein</fullName>
    </submittedName>
</protein>
<dbReference type="AlphaFoldDB" id="A0AB33IJ04"/>
<sequence>MMGDPMFYCIASGLGGLAIGVAAGLSSVLMGDLSSAAAMHRRSRIDAARACGGVFRRRSSDVLSGE</sequence>
<dbReference type="RefSeq" id="WP_018307820.1">
    <property type="nucleotide sequence ID" value="NZ_AP023410.1"/>
</dbReference>
<gene>
    <name evidence="1" type="ORF">EMQ_2799</name>
</gene>
<keyword evidence="2" id="KW-1185">Reference proteome</keyword>